<dbReference type="EMBL" id="RBAN01000002">
    <property type="protein sequence ID" value="RKN55974.1"/>
    <property type="molecule type" value="Genomic_DNA"/>
</dbReference>
<reference evidence="2 3" key="1">
    <citation type="journal article" date="2015" name="Int. J. Syst. Evol. Microbiol.">
        <title>Micromonospora costi sp. nov., isolated from a leaf of Costus speciosus.</title>
        <authorList>
            <person name="Thawai C."/>
        </authorList>
    </citation>
    <scope>NUCLEOTIDE SEQUENCE [LARGE SCALE GENOMIC DNA]</scope>
    <source>
        <strain evidence="2 3">CS1-12</strain>
    </source>
</reference>
<keyword evidence="1" id="KW-0472">Membrane</keyword>
<evidence type="ECO:0000313" key="2">
    <source>
        <dbReference type="EMBL" id="RKN55974.1"/>
    </source>
</evidence>
<organism evidence="2 3">
    <name type="scientific">Micromonospora costi</name>
    <dbReference type="NCBI Taxonomy" id="1530042"/>
    <lineage>
        <taxon>Bacteria</taxon>
        <taxon>Bacillati</taxon>
        <taxon>Actinomycetota</taxon>
        <taxon>Actinomycetes</taxon>
        <taxon>Micromonosporales</taxon>
        <taxon>Micromonosporaceae</taxon>
        <taxon>Micromonospora</taxon>
    </lineage>
</organism>
<gene>
    <name evidence="2" type="ORF">D7193_15425</name>
</gene>
<comment type="caution">
    <text evidence="2">The sequence shown here is derived from an EMBL/GenBank/DDBJ whole genome shotgun (WGS) entry which is preliminary data.</text>
</comment>
<name>A0A3B0A6Y7_9ACTN</name>
<evidence type="ECO:0000256" key="1">
    <source>
        <dbReference type="SAM" id="Phobius"/>
    </source>
</evidence>
<keyword evidence="3" id="KW-1185">Reference proteome</keyword>
<keyword evidence="1" id="KW-1133">Transmembrane helix</keyword>
<accession>A0A3B0A6Y7</accession>
<proteinExistence type="predicted"/>
<dbReference type="Proteomes" id="UP000279968">
    <property type="component" value="Unassembled WGS sequence"/>
</dbReference>
<evidence type="ECO:0000313" key="3">
    <source>
        <dbReference type="Proteomes" id="UP000279968"/>
    </source>
</evidence>
<keyword evidence="1" id="KW-0812">Transmembrane</keyword>
<feature type="transmembrane region" description="Helical" evidence="1">
    <location>
        <begin position="20"/>
        <end position="47"/>
    </location>
</feature>
<protein>
    <submittedName>
        <fullName evidence="2">Uncharacterized protein</fullName>
    </submittedName>
</protein>
<sequence length="198" mass="22128">MLPQYALLPAWLSDVELGDVATWVGALANVATLALATVAAVVGFRVYKIESGRDRRAEDERRERALDARRSQAQLVSIWYNGPRHAPGVAYVLNASNLPAYELFLHFTVEPPVEFLGVFEDATEDWPWNYLFGFEDIKVLPPHIGPQAVPLTESLVAAIQACDLPFEGIYEGIRVTMAFRDAAGRMWRREENGVLTQL</sequence>
<dbReference type="AlphaFoldDB" id="A0A3B0A6Y7"/>
<dbReference type="RefSeq" id="WP_120780157.1">
    <property type="nucleotide sequence ID" value="NZ_JBHLUP010000002.1"/>
</dbReference>
<dbReference type="OrthoDB" id="3292668at2"/>